<evidence type="ECO:0000259" key="1">
    <source>
        <dbReference type="Pfam" id="PF01425"/>
    </source>
</evidence>
<feature type="domain" description="Amidase" evidence="1">
    <location>
        <begin position="27"/>
        <end position="437"/>
    </location>
</feature>
<keyword evidence="3" id="KW-1185">Reference proteome</keyword>
<evidence type="ECO:0000313" key="3">
    <source>
        <dbReference type="Proteomes" id="UP001145050"/>
    </source>
</evidence>
<accession>A0A9X4AM59</accession>
<name>A0A9X4AM59_9BACI</name>
<reference evidence="2" key="1">
    <citation type="submission" date="2022-06" db="EMBL/GenBank/DDBJ databases">
        <title>Aquibacillus sp. a new bacterium isolated from soil saline samples.</title>
        <authorList>
            <person name="Galisteo C."/>
            <person name="De La Haba R."/>
            <person name="Sanchez-Porro C."/>
            <person name="Ventosa A."/>
        </authorList>
    </citation>
    <scope>NUCLEOTIDE SEQUENCE</scope>
    <source>
        <strain evidence="2">3ASR75-11</strain>
    </source>
</reference>
<dbReference type="RefSeq" id="WP_272434851.1">
    <property type="nucleotide sequence ID" value="NZ_JAMQKB010000001.1"/>
</dbReference>
<dbReference type="InterPro" id="IPR023631">
    <property type="entry name" value="Amidase_dom"/>
</dbReference>
<dbReference type="InterPro" id="IPR036928">
    <property type="entry name" value="AS_sf"/>
</dbReference>
<protein>
    <submittedName>
        <fullName evidence="2">Amidase</fullName>
    </submittedName>
</protein>
<evidence type="ECO:0000313" key="2">
    <source>
        <dbReference type="EMBL" id="MDC3423188.1"/>
    </source>
</evidence>
<dbReference type="Gene3D" id="3.90.1300.10">
    <property type="entry name" value="Amidase signature (AS) domain"/>
    <property type="match status" value="1"/>
</dbReference>
<dbReference type="InterPro" id="IPR000120">
    <property type="entry name" value="Amidase"/>
</dbReference>
<gene>
    <name evidence="2" type="ORF">NC797_01530</name>
</gene>
<dbReference type="PANTHER" id="PTHR11895:SF67">
    <property type="entry name" value="AMIDASE DOMAIN-CONTAINING PROTEIN"/>
    <property type="match status" value="1"/>
</dbReference>
<dbReference type="GO" id="GO:0003824">
    <property type="term" value="F:catalytic activity"/>
    <property type="evidence" value="ECO:0007669"/>
    <property type="project" value="InterPro"/>
</dbReference>
<dbReference type="AlphaFoldDB" id="A0A9X4AM59"/>
<proteinExistence type="predicted"/>
<dbReference type="EMBL" id="JAMQKB010000001">
    <property type="protein sequence ID" value="MDC3423188.1"/>
    <property type="molecule type" value="Genomic_DNA"/>
</dbReference>
<dbReference type="SUPFAM" id="SSF75304">
    <property type="entry name" value="Amidase signature (AS) enzymes"/>
    <property type="match status" value="1"/>
</dbReference>
<dbReference type="PANTHER" id="PTHR11895">
    <property type="entry name" value="TRANSAMIDASE"/>
    <property type="match status" value="1"/>
</dbReference>
<dbReference type="Pfam" id="PF01425">
    <property type="entry name" value="Amidase"/>
    <property type="match status" value="1"/>
</dbReference>
<organism evidence="2 3">
    <name type="scientific">Terrihalobacillus insolitus</name>
    <dbReference type="NCBI Taxonomy" id="2950438"/>
    <lineage>
        <taxon>Bacteria</taxon>
        <taxon>Bacillati</taxon>
        <taxon>Bacillota</taxon>
        <taxon>Bacilli</taxon>
        <taxon>Bacillales</taxon>
        <taxon>Bacillaceae</taxon>
        <taxon>Terrihalobacillus</taxon>
    </lineage>
</organism>
<dbReference type="Proteomes" id="UP001145050">
    <property type="component" value="Unassembled WGS sequence"/>
</dbReference>
<sequence>MSNIENQNWNIVELHQAYTNKIVSPVEMIELFYERIDQQNKQLNAYITVCYEQAMMEAIRLEKQIMNGCQIGLLSGIPISVKDLIFTKNIKTTMGSGVFKDFVPSFDAEVIKTLKQHGVIIMGKTNMHELAYGTTSDDSYFGPCKNPYDLTKISGGSSGGSAVAVSSGLCVGALGTDTSGSIRIPASCCGVVGMKPTYGRINVDGIYPLSWSMDHVGPMTRNVTDNAIIYSVLVGDPTFSQVEKLDLKDVVLGLPTAYFFDDLEGDVRESITKAIQLMESLGVAIESVHTPEMKKVMEISSAIDRSEAYFINQEVALDEHNSLGNETRSRILKGADIRAYEFLYAQKVKEELSLSFNKIFETVPFIVTPTIPILPTNIGEAFVTIDQRKVEVRSELMKFTFLANYLGNPAITFPCGFSKTGLPVGIQIMGQKNDEAGLYKVAYMLEQELDL</sequence>
<comment type="caution">
    <text evidence="2">The sequence shown here is derived from an EMBL/GenBank/DDBJ whole genome shotgun (WGS) entry which is preliminary data.</text>
</comment>